<dbReference type="EMBL" id="HACG01006688">
    <property type="protein sequence ID" value="CEK53553.1"/>
    <property type="molecule type" value="Transcribed_RNA"/>
</dbReference>
<protein>
    <submittedName>
        <fullName evidence="1">Uncharacterized protein</fullName>
    </submittedName>
</protein>
<proteinExistence type="predicted"/>
<organism evidence="1">
    <name type="scientific">Arion vulgaris</name>
    <dbReference type="NCBI Taxonomy" id="1028688"/>
    <lineage>
        <taxon>Eukaryota</taxon>
        <taxon>Metazoa</taxon>
        <taxon>Spiralia</taxon>
        <taxon>Lophotrochozoa</taxon>
        <taxon>Mollusca</taxon>
        <taxon>Gastropoda</taxon>
        <taxon>Heterobranchia</taxon>
        <taxon>Euthyneura</taxon>
        <taxon>Panpulmonata</taxon>
        <taxon>Eupulmonata</taxon>
        <taxon>Stylommatophora</taxon>
        <taxon>Helicina</taxon>
        <taxon>Arionoidea</taxon>
        <taxon>Arionidae</taxon>
        <taxon>Arion</taxon>
    </lineage>
</organism>
<accession>A0A0B6YBR0</accession>
<name>A0A0B6YBR0_9EUPU</name>
<evidence type="ECO:0000313" key="1">
    <source>
        <dbReference type="EMBL" id="CEK53553.1"/>
    </source>
</evidence>
<sequence>VALDKLAARVHGLYEQVYHAAMISVKLEPHGDSVSSGWIKRRPPSSLLQSVMGSAGRENTRQRLYQPIQEKTKQKSGVSNKVVFYPKPIPPPQVLPITSTNMKKE</sequence>
<feature type="non-terminal residue" evidence="1">
    <location>
        <position position="105"/>
    </location>
</feature>
<reference evidence="1" key="1">
    <citation type="submission" date="2014-12" db="EMBL/GenBank/DDBJ databases">
        <title>Insight into the proteome of Arion vulgaris.</title>
        <authorList>
            <person name="Aradska J."/>
            <person name="Bulat T."/>
            <person name="Smidak R."/>
            <person name="Sarate P."/>
            <person name="Gangsoo J."/>
            <person name="Sialana F."/>
            <person name="Bilban M."/>
            <person name="Lubec G."/>
        </authorList>
    </citation>
    <scope>NUCLEOTIDE SEQUENCE</scope>
    <source>
        <tissue evidence="1">Skin</tissue>
    </source>
</reference>
<gene>
    <name evidence="1" type="primary">ORF20699</name>
</gene>
<dbReference type="AlphaFoldDB" id="A0A0B6YBR0"/>
<feature type="non-terminal residue" evidence="1">
    <location>
        <position position="1"/>
    </location>
</feature>